<dbReference type="AlphaFoldDB" id="A0A0S7B6R6"/>
<dbReference type="OrthoDB" id="9762705at2"/>
<evidence type="ECO:0000256" key="1">
    <source>
        <dbReference type="ARBA" id="ARBA00022679"/>
    </source>
</evidence>
<dbReference type="PANTHER" id="PTHR46401:SF2">
    <property type="entry name" value="GLYCOSYLTRANSFERASE WBBK-RELATED"/>
    <property type="match status" value="1"/>
</dbReference>
<evidence type="ECO:0000259" key="2">
    <source>
        <dbReference type="Pfam" id="PF00534"/>
    </source>
</evidence>
<evidence type="ECO:0000313" key="3">
    <source>
        <dbReference type="EMBL" id="GAP12743.1"/>
    </source>
</evidence>
<keyword evidence="1 3" id="KW-0808">Transferase</keyword>
<dbReference type="EMBL" id="DF967972">
    <property type="protein sequence ID" value="GAP12743.1"/>
    <property type="molecule type" value="Genomic_DNA"/>
</dbReference>
<reference evidence="3" key="1">
    <citation type="submission" date="2015-07" db="EMBL/GenBank/DDBJ databases">
        <title>Draft Genome Sequences of Anaerolinea thermolimosa IMO-1, Bellilinea caldifistulae GOMI-1, Leptolinea tardivitalis YMTK-2, Levilinea saccharolytica KIBI-1,Longilinea arvoryzae KOME-1, Previously Described as Members of the Anaerolineaceae (Chloroflexi).</title>
        <authorList>
            <person name="Sekiguchi Y."/>
            <person name="Ohashi A."/>
            <person name="Matsuura N."/>
            <person name="Tourlousse M.D."/>
        </authorList>
    </citation>
    <scope>NUCLEOTIDE SEQUENCE [LARGE SCALE GENOMIC DNA]</scope>
    <source>
        <strain evidence="3">KOME-1</strain>
    </source>
</reference>
<organism evidence="3">
    <name type="scientific">Longilinea arvoryzae</name>
    <dbReference type="NCBI Taxonomy" id="360412"/>
    <lineage>
        <taxon>Bacteria</taxon>
        <taxon>Bacillati</taxon>
        <taxon>Chloroflexota</taxon>
        <taxon>Anaerolineae</taxon>
        <taxon>Anaerolineales</taxon>
        <taxon>Anaerolineaceae</taxon>
        <taxon>Longilinea</taxon>
    </lineage>
</organism>
<keyword evidence="4" id="KW-1185">Reference proteome</keyword>
<feature type="domain" description="Glycosyl transferase family 1" evidence="2">
    <location>
        <begin position="240"/>
        <end position="417"/>
    </location>
</feature>
<dbReference type="SUPFAM" id="SSF53756">
    <property type="entry name" value="UDP-Glycosyltransferase/glycogen phosphorylase"/>
    <property type="match status" value="1"/>
</dbReference>
<proteinExistence type="predicted"/>
<protein>
    <submittedName>
        <fullName evidence="3">Glycosyltransferase</fullName>
    </submittedName>
</protein>
<sequence>MGASRRIGLISTRFAGTDGVSLETAKWAAVLEGMGHHCFYFCGLSDRPASVSSVVPEAFYRHPEIDEINQIVFNGSWGQMHRMFTENNGLKGLSRDYFSIYIRPRDITKKIQALRALLLEELYRFARRFELELLIVENALAIPLNIPLGLAITDFVAETGYPVIAHHHDFYWERQRFLNNSVDDYLAAAFPPKLPSIRHVVLNSIQAKALAARVGVPSTQIPNVMDYASPPPLINGYAKNARKDLGLADGEYLILQPTRIIQRKGIEHAIELTRRLDLPARLVISHASGDEGTEYEKHVREFANLLNVTVNFESNIVSRTRGTTEDGRKIYSLGDIYPLADLVTYPSSLEGFGNAFLEAVYYKRPLVINNYSIFEADIKPKGFEVVEFDGFISDQTIQKARDILLNPQKYAEKWERNFELARRYYSYTMLEHQLKLLVTNCLGMDG</sequence>
<name>A0A0S7B6R6_9CHLR</name>
<dbReference type="CDD" id="cd03801">
    <property type="entry name" value="GT4_PimA-like"/>
    <property type="match status" value="1"/>
</dbReference>
<dbReference type="GO" id="GO:0016757">
    <property type="term" value="F:glycosyltransferase activity"/>
    <property type="evidence" value="ECO:0007669"/>
    <property type="project" value="InterPro"/>
</dbReference>
<gene>
    <name evidence="3" type="ORF">LARV_00479</name>
</gene>
<dbReference type="Pfam" id="PF00534">
    <property type="entry name" value="Glycos_transf_1"/>
    <property type="match status" value="1"/>
</dbReference>
<dbReference type="PANTHER" id="PTHR46401">
    <property type="entry name" value="GLYCOSYLTRANSFERASE WBBK-RELATED"/>
    <property type="match status" value="1"/>
</dbReference>
<dbReference type="STRING" id="360412.LARV_00479"/>
<dbReference type="GO" id="GO:0009103">
    <property type="term" value="P:lipopolysaccharide biosynthetic process"/>
    <property type="evidence" value="ECO:0007669"/>
    <property type="project" value="TreeGrafter"/>
</dbReference>
<dbReference type="Proteomes" id="UP000055060">
    <property type="component" value="Unassembled WGS sequence"/>
</dbReference>
<evidence type="ECO:0000313" key="4">
    <source>
        <dbReference type="Proteomes" id="UP000055060"/>
    </source>
</evidence>
<dbReference type="Gene3D" id="3.40.50.2000">
    <property type="entry name" value="Glycogen Phosphorylase B"/>
    <property type="match status" value="1"/>
</dbReference>
<dbReference type="InterPro" id="IPR001296">
    <property type="entry name" value="Glyco_trans_1"/>
</dbReference>
<accession>A0A0S7B6R6</accession>